<dbReference type="AlphaFoldDB" id="A0A1B9GSV7"/>
<gene>
    <name evidence="1" type="ORF">I316_04040</name>
</gene>
<reference evidence="2" key="2">
    <citation type="submission" date="2013-12" db="EMBL/GenBank/DDBJ databases">
        <title>Evolution of pathogenesis and genome organization in the Tremellales.</title>
        <authorList>
            <person name="Cuomo C."/>
            <person name="Litvintseva A."/>
            <person name="Heitman J."/>
            <person name="Chen Y."/>
            <person name="Sun S."/>
            <person name="Springer D."/>
            <person name="Dromer F."/>
            <person name="Young S."/>
            <person name="Zeng Q."/>
            <person name="Chapman S."/>
            <person name="Gujja S."/>
            <person name="Saif S."/>
            <person name="Birren B."/>
        </authorList>
    </citation>
    <scope>NUCLEOTIDE SEQUENCE [LARGE SCALE GENOMIC DNA]</scope>
    <source>
        <strain evidence="2">BCC8398</strain>
    </source>
</reference>
<accession>A0A1B9GSV7</accession>
<evidence type="ECO:0000313" key="2">
    <source>
        <dbReference type="Proteomes" id="UP000092666"/>
    </source>
</evidence>
<sequence length="364" mass="40480">MTTDIQPIDMAANQDRENGMPPDLLVIVGQLLASKGHKKTLFNLSLTSRDNFRLLTPILYRHLNLTDRSAPKLFRHFLTFHKDVRFLFFASIDEGVDIANSGCHPIIRLRKYLTFVHKITVDTPYDEPKVFNVLAGWAKGLRELCQDTVFPNVKRMVLTARSGTKKHLRMVGMDDRRHCLLTFLPLACDPQHICFTPAPPVPIPRRNMPELFGAGPAAFAITFDDGVIPQWARRTNGRHSTKSSTSIKSPTDMEVKMSKLVGTSLRTRPDSTLITLEDMSPGQMTIVDRAGQASRFEGKLNEIIQSTVSVVLNSPIPSAEQLHLKITPSETIRKLKEAITLSNNAAPCEACGGEQTVDSSVKLG</sequence>
<organism evidence="1 2">
    <name type="scientific">Kwoniella heveanensis BCC8398</name>
    <dbReference type="NCBI Taxonomy" id="1296120"/>
    <lineage>
        <taxon>Eukaryota</taxon>
        <taxon>Fungi</taxon>
        <taxon>Dikarya</taxon>
        <taxon>Basidiomycota</taxon>
        <taxon>Agaricomycotina</taxon>
        <taxon>Tremellomycetes</taxon>
        <taxon>Tremellales</taxon>
        <taxon>Cryptococcaceae</taxon>
        <taxon>Kwoniella</taxon>
    </lineage>
</organism>
<protein>
    <submittedName>
        <fullName evidence="1">Uncharacterized protein</fullName>
    </submittedName>
</protein>
<name>A0A1B9GSV7_9TREE</name>
<reference evidence="1 2" key="1">
    <citation type="submission" date="2013-07" db="EMBL/GenBank/DDBJ databases">
        <title>The Genome Sequence of Cryptococcus heveanensis BCC8398.</title>
        <authorList>
            <consortium name="The Broad Institute Genome Sequencing Platform"/>
            <person name="Cuomo C."/>
            <person name="Litvintseva A."/>
            <person name="Chen Y."/>
            <person name="Heitman J."/>
            <person name="Sun S."/>
            <person name="Springer D."/>
            <person name="Dromer F."/>
            <person name="Young S.K."/>
            <person name="Zeng Q."/>
            <person name="Gargeya S."/>
            <person name="Fitzgerald M."/>
            <person name="Abouelleil A."/>
            <person name="Alvarado L."/>
            <person name="Berlin A.M."/>
            <person name="Chapman S.B."/>
            <person name="Dewar J."/>
            <person name="Goldberg J."/>
            <person name="Griggs A."/>
            <person name="Gujja S."/>
            <person name="Hansen M."/>
            <person name="Howarth C."/>
            <person name="Imamovic A."/>
            <person name="Larimer J."/>
            <person name="McCowan C."/>
            <person name="Murphy C."/>
            <person name="Pearson M."/>
            <person name="Priest M."/>
            <person name="Roberts A."/>
            <person name="Saif S."/>
            <person name="Shea T."/>
            <person name="Sykes S."/>
            <person name="Wortman J."/>
            <person name="Nusbaum C."/>
            <person name="Birren B."/>
        </authorList>
    </citation>
    <scope>NUCLEOTIDE SEQUENCE [LARGE SCALE GENOMIC DNA]</scope>
    <source>
        <strain evidence="1 2">BCC8398</strain>
    </source>
</reference>
<dbReference type="OrthoDB" id="10512111at2759"/>
<dbReference type="EMBL" id="KI669501">
    <property type="protein sequence ID" value="OCF34093.1"/>
    <property type="molecule type" value="Genomic_DNA"/>
</dbReference>
<keyword evidence="2" id="KW-1185">Reference proteome</keyword>
<evidence type="ECO:0000313" key="1">
    <source>
        <dbReference type="EMBL" id="OCF34093.1"/>
    </source>
</evidence>
<dbReference type="Proteomes" id="UP000092666">
    <property type="component" value="Unassembled WGS sequence"/>
</dbReference>
<proteinExistence type="predicted"/>